<evidence type="ECO:0000256" key="2">
    <source>
        <dbReference type="SAM" id="SignalP"/>
    </source>
</evidence>
<dbReference type="EMBL" id="JABFDB010000021">
    <property type="protein sequence ID" value="NYZ22836.1"/>
    <property type="molecule type" value="Genomic_DNA"/>
</dbReference>
<reference evidence="4 5" key="1">
    <citation type="submission" date="2020-05" db="EMBL/GenBank/DDBJ databases">
        <title>Azospirillum oleiclasticum sp. nov, a nitrogen-fixing and heavy crude oil-emulsifying bacterium isolated from the crude oil of Yumen Oilfield.</title>
        <authorList>
            <person name="Wu D."/>
            <person name="Cai M."/>
            <person name="Zhang X."/>
        </authorList>
    </citation>
    <scope>NUCLEOTIDE SEQUENCE [LARGE SCALE GENOMIC DNA]</scope>
    <source>
        <strain evidence="4 5">ROY-1-1-2</strain>
    </source>
</reference>
<evidence type="ECO:0000259" key="3">
    <source>
        <dbReference type="Pfam" id="PF14238"/>
    </source>
</evidence>
<protein>
    <submittedName>
        <fullName evidence="4">DUF4340 domain-containing protein</fullName>
    </submittedName>
</protein>
<keyword evidence="5" id="KW-1185">Reference proteome</keyword>
<feature type="domain" description="DUF4340" evidence="3">
    <location>
        <begin position="72"/>
        <end position="257"/>
    </location>
</feature>
<comment type="caution">
    <text evidence="4">The sequence shown here is derived from an EMBL/GenBank/DDBJ whole genome shotgun (WGS) entry which is preliminary data.</text>
</comment>
<organism evidence="4 5">
    <name type="scientific">Azospirillum oleiclasticum</name>
    <dbReference type="NCBI Taxonomy" id="2735135"/>
    <lineage>
        <taxon>Bacteria</taxon>
        <taxon>Pseudomonadati</taxon>
        <taxon>Pseudomonadota</taxon>
        <taxon>Alphaproteobacteria</taxon>
        <taxon>Rhodospirillales</taxon>
        <taxon>Azospirillaceae</taxon>
        <taxon>Azospirillum</taxon>
    </lineage>
</organism>
<dbReference type="Proteomes" id="UP000584642">
    <property type="component" value="Unassembled WGS sequence"/>
</dbReference>
<feature type="chain" id="PRO_5046915621" evidence="2">
    <location>
        <begin position="21"/>
        <end position="354"/>
    </location>
</feature>
<evidence type="ECO:0000313" key="4">
    <source>
        <dbReference type="EMBL" id="NYZ22836.1"/>
    </source>
</evidence>
<dbReference type="RefSeq" id="WP_180284592.1">
    <property type="nucleotide sequence ID" value="NZ_JABFDB010000021.1"/>
</dbReference>
<feature type="region of interest" description="Disordered" evidence="1">
    <location>
        <begin position="203"/>
        <end position="233"/>
    </location>
</feature>
<keyword evidence="2" id="KW-0732">Signal</keyword>
<accession>A0ABX2THQ5</accession>
<sequence>MQTKTLLVLGLATAAAVAGAGWALNHQPEVRTEIATGGPLFPALMNQVNDVTRIDLVSAKGVATLARDGERWIVLQKDGYPADANLVKAAVVGVAQATIVDARTALPDLYDRIGVQDPDAKGATSTRLTLGAGDAPLASLILGNEAARGGPGQASTLYVRKAGEAQSWLVRGPAERLEADPMRWVDRTVPRLPRERLASVEIRQPDGTELRLSRASPTEPAFTATGLPEGAQPKASAIDETTGALGYLSFEDVGKTDPAWFKDGTTAVFRSFDGMVLTVRQARREDARWLTFDAAFDGEAAKAHAGAAGLLKPEEVEAQAKDWHARFAGWSFKVYDALGENFARKPDDVVQKES</sequence>
<feature type="compositionally biased region" description="Basic and acidic residues" evidence="1">
    <location>
        <begin position="203"/>
        <end position="212"/>
    </location>
</feature>
<dbReference type="InterPro" id="IPR025641">
    <property type="entry name" value="DUF4340"/>
</dbReference>
<evidence type="ECO:0000256" key="1">
    <source>
        <dbReference type="SAM" id="MobiDB-lite"/>
    </source>
</evidence>
<name>A0ABX2THQ5_9PROT</name>
<dbReference type="Pfam" id="PF14238">
    <property type="entry name" value="DUF4340"/>
    <property type="match status" value="1"/>
</dbReference>
<gene>
    <name evidence="4" type="ORF">HND93_24260</name>
</gene>
<proteinExistence type="predicted"/>
<feature type="signal peptide" evidence="2">
    <location>
        <begin position="1"/>
        <end position="20"/>
    </location>
</feature>
<evidence type="ECO:0000313" key="5">
    <source>
        <dbReference type="Proteomes" id="UP000584642"/>
    </source>
</evidence>